<feature type="region of interest" description="Disordered" evidence="13">
    <location>
        <begin position="558"/>
        <end position="596"/>
    </location>
</feature>
<organism evidence="18 19">
    <name type="scientific">Cyprinodon variegatus</name>
    <name type="common">Sheepshead minnow</name>
    <dbReference type="NCBI Taxonomy" id="28743"/>
    <lineage>
        <taxon>Eukaryota</taxon>
        <taxon>Metazoa</taxon>
        <taxon>Chordata</taxon>
        <taxon>Craniata</taxon>
        <taxon>Vertebrata</taxon>
        <taxon>Euteleostomi</taxon>
        <taxon>Actinopterygii</taxon>
        <taxon>Neopterygii</taxon>
        <taxon>Teleostei</taxon>
        <taxon>Neoteleostei</taxon>
        <taxon>Acanthomorphata</taxon>
        <taxon>Ovalentaria</taxon>
        <taxon>Atherinomorphae</taxon>
        <taxon>Cyprinodontiformes</taxon>
        <taxon>Cyprinodontidae</taxon>
        <taxon>Cyprinodon</taxon>
    </lineage>
</organism>
<dbReference type="GO" id="GO:0005654">
    <property type="term" value="C:nucleoplasm"/>
    <property type="evidence" value="ECO:0007669"/>
    <property type="project" value="UniProtKB-ARBA"/>
</dbReference>
<dbReference type="InterPro" id="IPR037259">
    <property type="entry name" value="BRK_sf"/>
</dbReference>
<dbReference type="SMART" id="SM00951">
    <property type="entry name" value="QLQ"/>
    <property type="match status" value="1"/>
</dbReference>
<dbReference type="SMART" id="SM01314">
    <property type="entry name" value="SnAC"/>
    <property type="match status" value="1"/>
</dbReference>
<dbReference type="Pfam" id="PF14619">
    <property type="entry name" value="SnAC"/>
    <property type="match status" value="1"/>
</dbReference>
<feature type="compositionally biased region" description="Polar residues" evidence="13">
    <location>
        <begin position="60"/>
        <end position="72"/>
    </location>
</feature>
<dbReference type="InterPro" id="IPR029295">
    <property type="entry name" value="SnAC"/>
</dbReference>
<dbReference type="PANTHER" id="PTHR10799">
    <property type="entry name" value="SNF2/RAD54 HELICASE FAMILY"/>
    <property type="match status" value="1"/>
</dbReference>
<dbReference type="SUPFAM" id="SSF52540">
    <property type="entry name" value="P-loop containing nucleoside triphosphate hydrolases"/>
    <property type="match status" value="2"/>
</dbReference>
<dbReference type="STRING" id="28743.ENSCVAP00000013952"/>
<sequence>MSTPSDTSGGMSHPGPSPGAGLSPGPILGPSPGPDPSPGSVHSMMGPSPGPGTPNAPHGMQSQGQGDYSQDNMYPMHKPMEAAMNDKTMSEAMHFSHMKGVGMRSLHSGMGPPQSPMDQHSQGYMSPHPSPMGIHEHASSPMSGGGGGPTPPHIPPSQSGPMMPMDPQGGMPNMSAMGPQGRGPSAFSPVQLQQLRAQILAYKILARGQPLPDNLQLAVQGKRSLPTMQQQQPVPQQQQQQQQQQQPPQQQQPCKDTIKAQQPSLGLMVSPLRLSHTLGSIKHLTPVPSGRPSPAPPPIPAGPSGPLPGSSAAAHPPGQQVSPMLQMQQKQNRITPVQKPQGLDPVGILQEREYRLQARIAHRIQELESLPGSLPPDLRTKATVELKALRLLNFQRQLRQDVVACMRRDTTLETALNSKAYRRSKRQTLREARMTEKLEKQQKLEQEKKRRQKHQEYLNSILQHAKDFKEYHRSVSGKTQKLTRAVANWHTNTEREQKKETERIEKERMRRLMAEDEEGYRKLIDQKKDKRLAYLLQQTDEYVANLTSLVYEHKAAQAAKEKKRRKKKKKVEGDGEGTSAIGPDGEPMDESSQMSELPVKVIQTSTGKVLQGTDAPTSENIALLISFCFDLLSTSPDKDEEEMGKAETEEKKKTDPSGDEGDKHDAKNIIESAKQDVDDEYSVPTGQTSSQSYYGVAHAVIEKVEKQSSLLINGTLKHYQIQGLEWMVSLYNNNLNGILADEMGLGKTIQTIALITYLMEYKRLNGPYLIIVPLSTLSNWVYELDKWAPSVVKIAYKGTPALRRGLVPQLRSGKFNVLLTTYEYIIKDKHILAKIRWKYMIVDEGHRMKNHHCKLTQVLNTHYVAPRRLLLTGTPLQNKLPELWALLNFLLPTIFKSCSTFEQWFNAPFAMTGERVDLNEEETILIIRRLHKVLRPFLLRRLKKEVESQLPEKVEYVIKCDMSAIQKVLYRHMQKGILLTDGSEKDKKGKGGAKTLMNTIMQLKKICNHPYMFQHIEESFAEHLGYPNGIISGHDLYRASGKFELLDRILPKLQATGHRVLLFCQMTSLMTIMEDYFGYRNFQYLRLDGTTKSEDRAALLKKFNEEGSQYFIFLLSTRAGGLGLNLQAADTVVIFDSDWNPHQDLQAQDRAHRIGQQNEVRVLRLCTVNSVEEKILAAAKYKLNVDQKVIQAGMFDQKSSSHERRAFLQAILEHEEQNEEEDEVPDDETLNQMIARNEDEFELFMRMDMDRRREDARNPKRKPRLMEEDELPSWIIKDDAEVERLTYEEEEEKMFGRGSRCRRDVDYSDALTEKQWLRVRTLSNHIALFPYAYKQWDELHHNLIKF</sequence>
<dbReference type="GO" id="GO:0042393">
    <property type="term" value="F:histone binding"/>
    <property type="evidence" value="ECO:0007669"/>
    <property type="project" value="InterPro"/>
</dbReference>
<dbReference type="FunFam" id="3.40.50.300:FF:003020">
    <property type="entry name" value="SNF2-related domain-containing protein"/>
    <property type="match status" value="1"/>
</dbReference>
<feature type="domain" description="QLQ" evidence="17">
    <location>
        <begin position="186"/>
        <end position="221"/>
    </location>
</feature>
<dbReference type="Ensembl" id="ENSCVAT00000021649.1">
    <property type="protein sequence ID" value="ENSCVAP00000013952.1"/>
    <property type="gene ID" value="ENSCVAG00000016571.1"/>
</dbReference>
<name>A0A3Q2D668_CYPVA</name>
<evidence type="ECO:0000259" key="15">
    <source>
        <dbReference type="PROSITE" id="PS51194"/>
    </source>
</evidence>
<reference evidence="18" key="2">
    <citation type="submission" date="2025-09" db="UniProtKB">
        <authorList>
            <consortium name="Ensembl"/>
        </authorList>
    </citation>
    <scope>IDENTIFICATION</scope>
</reference>
<feature type="domain" description="Helicase ATP-binding" evidence="14">
    <location>
        <begin position="728"/>
        <end position="893"/>
    </location>
</feature>
<keyword evidence="9" id="KW-0103">Bromodomain</keyword>
<feature type="region of interest" description="Disordered" evidence="13">
    <location>
        <begin position="424"/>
        <end position="452"/>
    </location>
</feature>
<keyword evidence="3" id="KW-0547">Nucleotide-binding</keyword>
<evidence type="ECO:0000256" key="5">
    <source>
        <dbReference type="ARBA" id="ARBA00022806"/>
    </source>
</evidence>
<dbReference type="GO" id="GO:0006355">
    <property type="term" value="P:regulation of DNA-templated transcription"/>
    <property type="evidence" value="ECO:0007669"/>
    <property type="project" value="InterPro"/>
</dbReference>
<keyword evidence="6" id="KW-0067">ATP-binding</keyword>
<keyword evidence="19" id="KW-1185">Reference proteome</keyword>
<dbReference type="SMART" id="SM00487">
    <property type="entry name" value="DEXDc"/>
    <property type="match status" value="1"/>
</dbReference>
<keyword evidence="8" id="KW-0805">Transcription regulation</keyword>
<evidence type="ECO:0000256" key="8">
    <source>
        <dbReference type="ARBA" id="ARBA00023015"/>
    </source>
</evidence>
<dbReference type="PROSITE" id="PS51204">
    <property type="entry name" value="HSA"/>
    <property type="match status" value="1"/>
</dbReference>
<comment type="subcellular location">
    <subcellularLocation>
        <location evidence="1">Nucleus</location>
    </subcellularLocation>
</comment>
<dbReference type="OMA" id="DYFRMAH"/>
<proteinExistence type="inferred from homology"/>
<dbReference type="InterPro" id="IPR014978">
    <property type="entry name" value="Gln-Leu-Gln_QLQ"/>
</dbReference>
<feature type="region of interest" description="Disordered" evidence="13">
    <location>
        <begin position="636"/>
        <end position="665"/>
    </location>
</feature>
<evidence type="ECO:0000256" key="2">
    <source>
        <dbReference type="ARBA" id="ARBA00007025"/>
    </source>
</evidence>
<dbReference type="Pfam" id="PF00176">
    <property type="entry name" value="SNF2-rel_dom"/>
    <property type="match status" value="1"/>
</dbReference>
<dbReference type="Pfam" id="PF07533">
    <property type="entry name" value="BRK"/>
    <property type="match status" value="1"/>
</dbReference>
<dbReference type="InterPro" id="IPR038718">
    <property type="entry name" value="SNF2-like_sf"/>
</dbReference>
<evidence type="ECO:0000313" key="18">
    <source>
        <dbReference type="Ensembl" id="ENSCVAP00000013952.1"/>
    </source>
</evidence>
<dbReference type="PROSITE" id="PS51192">
    <property type="entry name" value="HELICASE_ATP_BIND_1"/>
    <property type="match status" value="1"/>
</dbReference>
<dbReference type="InterPro" id="IPR000330">
    <property type="entry name" value="SNF2_N"/>
</dbReference>
<dbReference type="Pfam" id="PF07529">
    <property type="entry name" value="HSA"/>
    <property type="match status" value="1"/>
</dbReference>
<protein>
    <submittedName>
        <fullName evidence="18">SWI/SNF related BAF chromatin remodeling complex subunit ATPase 2</fullName>
    </submittedName>
</protein>
<feature type="region of interest" description="Disordered" evidence="13">
    <location>
        <begin position="226"/>
        <end position="259"/>
    </location>
</feature>
<reference evidence="18" key="1">
    <citation type="submission" date="2025-08" db="UniProtKB">
        <authorList>
            <consortium name="Ensembl"/>
        </authorList>
    </citation>
    <scope>IDENTIFICATION</scope>
</reference>
<feature type="domain" description="Helicase C-terminal" evidence="15">
    <location>
        <begin position="1045"/>
        <end position="1207"/>
    </location>
</feature>
<evidence type="ECO:0000256" key="11">
    <source>
        <dbReference type="ARBA" id="ARBA00023163"/>
    </source>
</evidence>
<dbReference type="GO" id="GO:0006325">
    <property type="term" value="P:chromatin organization"/>
    <property type="evidence" value="ECO:0007669"/>
    <property type="project" value="UniProtKB-KW"/>
</dbReference>
<evidence type="ECO:0000256" key="12">
    <source>
        <dbReference type="ARBA" id="ARBA00023242"/>
    </source>
</evidence>
<evidence type="ECO:0000256" key="1">
    <source>
        <dbReference type="ARBA" id="ARBA00004123"/>
    </source>
</evidence>
<feature type="compositionally biased region" description="Pro residues" evidence="13">
    <location>
        <begin position="27"/>
        <end position="37"/>
    </location>
</feature>
<keyword evidence="10" id="KW-0010">Activator</keyword>
<dbReference type="GO" id="GO:0016787">
    <property type="term" value="F:hydrolase activity"/>
    <property type="evidence" value="ECO:0007669"/>
    <property type="project" value="UniProtKB-KW"/>
</dbReference>
<dbReference type="GeneTree" id="ENSGT00940000154821"/>
<evidence type="ECO:0000256" key="4">
    <source>
        <dbReference type="ARBA" id="ARBA00022801"/>
    </source>
</evidence>
<dbReference type="Pfam" id="PF08880">
    <property type="entry name" value="QLQ"/>
    <property type="match status" value="1"/>
</dbReference>
<dbReference type="Gene3D" id="1.20.5.170">
    <property type="match status" value="1"/>
</dbReference>
<feature type="compositionally biased region" description="Basic residues" evidence="13">
    <location>
        <begin position="561"/>
        <end position="570"/>
    </location>
</feature>
<feature type="region of interest" description="Disordered" evidence="13">
    <location>
        <begin position="1"/>
        <end position="75"/>
    </location>
</feature>
<feature type="compositionally biased region" description="Low complexity" evidence="13">
    <location>
        <begin position="307"/>
        <end position="318"/>
    </location>
</feature>
<evidence type="ECO:0000313" key="19">
    <source>
        <dbReference type="Proteomes" id="UP000265020"/>
    </source>
</evidence>
<evidence type="ECO:0000256" key="13">
    <source>
        <dbReference type="SAM" id="MobiDB-lite"/>
    </source>
</evidence>
<feature type="compositionally biased region" description="Pro residues" evidence="13">
    <location>
        <begin position="289"/>
        <end position="306"/>
    </location>
</feature>
<feature type="compositionally biased region" description="Low complexity" evidence="13">
    <location>
        <begin position="38"/>
        <end position="47"/>
    </location>
</feature>
<dbReference type="CDD" id="cd17996">
    <property type="entry name" value="DEXHc_SMARCA2_SMARCA4"/>
    <property type="match status" value="1"/>
</dbReference>
<dbReference type="InterPro" id="IPR014001">
    <property type="entry name" value="Helicase_ATP-bd"/>
</dbReference>
<evidence type="ECO:0000259" key="14">
    <source>
        <dbReference type="PROSITE" id="PS51192"/>
    </source>
</evidence>
<dbReference type="CDD" id="cd18793">
    <property type="entry name" value="SF2_C_SNF"/>
    <property type="match status" value="1"/>
</dbReference>
<keyword evidence="12" id="KW-0539">Nucleus</keyword>
<dbReference type="SUPFAM" id="SSF160481">
    <property type="entry name" value="BRK domain-like"/>
    <property type="match status" value="1"/>
</dbReference>
<evidence type="ECO:0000256" key="3">
    <source>
        <dbReference type="ARBA" id="ARBA00022741"/>
    </source>
</evidence>
<dbReference type="FunFam" id="1.20.5.170:FF:000008">
    <property type="entry name" value="probable global transcription activator SNF2L2 isoform X1"/>
    <property type="match status" value="1"/>
</dbReference>
<keyword evidence="4" id="KW-0378">Hydrolase</keyword>
<evidence type="ECO:0000259" key="16">
    <source>
        <dbReference type="PROSITE" id="PS51204"/>
    </source>
</evidence>
<dbReference type="InterPro" id="IPR001650">
    <property type="entry name" value="Helicase_C-like"/>
</dbReference>
<evidence type="ECO:0000256" key="9">
    <source>
        <dbReference type="ARBA" id="ARBA00023117"/>
    </source>
</evidence>
<dbReference type="InterPro" id="IPR049730">
    <property type="entry name" value="SNF2/RAD54-like_C"/>
</dbReference>
<dbReference type="InterPro" id="IPR014012">
    <property type="entry name" value="HSA_dom"/>
</dbReference>
<dbReference type="GO" id="GO:0000785">
    <property type="term" value="C:chromatin"/>
    <property type="evidence" value="ECO:0007669"/>
    <property type="project" value="UniProtKB-ARBA"/>
</dbReference>
<accession>A0A3Q2D668</accession>
<dbReference type="InterPro" id="IPR006576">
    <property type="entry name" value="BRK_domain"/>
</dbReference>
<evidence type="ECO:0000256" key="7">
    <source>
        <dbReference type="ARBA" id="ARBA00022853"/>
    </source>
</evidence>
<evidence type="ECO:0000256" key="10">
    <source>
        <dbReference type="ARBA" id="ARBA00023159"/>
    </source>
</evidence>
<dbReference type="GO" id="GO:0005524">
    <property type="term" value="F:ATP binding"/>
    <property type="evidence" value="ECO:0007669"/>
    <property type="project" value="UniProtKB-KW"/>
</dbReference>
<dbReference type="SMART" id="SM00490">
    <property type="entry name" value="HELICc"/>
    <property type="match status" value="1"/>
</dbReference>
<comment type="similarity">
    <text evidence="2">Belongs to the SNF2/RAD54 helicase family.</text>
</comment>
<dbReference type="PROSITE" id="PS51666">
    <property type="entry name" value="QLQ"/>
    <property type="match status" value="1"/>
</dbReference>
<dbReference type="Proteomes" id="UP000265020">
    <property type="component" value="Unassembled WGS sequence"/>
</dbReference>
<dbReference type="Pfam" id="PF00271">
    <property type="entry name" value="Helicase_C"/>
    <property type="match status" value="1"/>
</dbReference>
<dbReference type="SMART" id="SM00573">
    <property type="entry name" value="HSA"/>
    <property type="match status" value="1"/>
</dbReference>
<keyword evidence="7" id="KW-0156">Chromatin regulator</keyword>
<evidence type="ECO:0000259" key="17">
    <source>
        <dbReference type="PROSITE" id="PS51666"/>
    </source>
</evidence>
<dbReference type="PROSITE" id="PS51194">
    <property type="entry name" value="HELICASE_CTER"/>
    <property type="match status" value="1"/>
</dbReference>
<keyword evidence="5" id="KW-0347">Helicase</keyword>
<dbReference type="GO" id="GO:0048731">
    <property type="term" value="P:system development"/>
    <property type="evidence" value="ECO:0007669"/>
    <property type="project" value="UniProtKB-ARBA"/>
</dbReference>
<feature type="region of interest" description="Disordered" evidence="13">
    <location>
        <begin position="139"/>
        <end position="159"/>
    </location>
</feature>
<dbReference type="GO" id="GO:0004386">
    <property type="term" value="F:helicase activity"/>
    <property type="evidence" value="ECO:0007669"/>
    <property type="project" value="UniProtKB-KW"/>
</dbReference>
<feature type="compositionally biased region" description="Low complexity" evidence="13">
    <location>
        <begin position="8"/>
        <end position="26"/>
    </location>
</feature>
<dbReference type="GO" id="GO:0048513">
    <property type="term" value="P:animal organ development"/>
    <property type="evidence" value="ECO:0007669"/>
    <property type="project" value="UniProtKB-ARBA"/>
</dbReference>
<feature type="compositionally biased region" description="Low complexity" evidence="13">
    <location>
        <begin position="229"/>
        <end position="253"/>
    </location>
</feature>
<dbReference type="Gene3D" id="3.40.50.300">
    <property type="entry name" value="P-loop containing nucleotide triphosphate hydrolases"/>
    <property type="match status" value="1"/>
</dbReference>
<feature type="compositionally biased region" description="Basic and acidic residues" evidence="13">
    <location>
        <begin position="643"/>
        <end position="665"/>
    </location>
</feature>
<dbReference type="FunFam" id="3.40.50.10810:FF:000008">
    <property type="entry name" value="Chromatin structure-remodeling complex subunit snf21"/>
    <property type="match status" value="1"/>
</dbReference>
<feature type="domain" description="HSA" evidence="16">
    <location>
        <begin position="442"/>
        <end position="514"/>
    </location>
</feature>
<dbReference type="Gene3D" id="3.40.50.10810">
    <property type="entry name" value="Tandem AAA-ATPase domain"/>
    <property type="match status" value="1"/>
</dbReference>
<keyword evidence="11" id="KW-0804">Transcription</keyword>
<feature type="region of interest" description="Disordered" evidence="13">
    <location>
        <begin position="282"/>
        <end position="320"/>
    </location>
</feature>
<dbReference type="InterPro" id="IPR027417">
    <property type="entry name" value="P-loop_NTPase"/>
</dbReference>
<evidence type="ECO:0000256" key="6">
    <source>
        <dbReference type="ARBA" id="ARBA00022840"/>
    </source>
</evidence>
<feature type="compositionally biased region" description="Basic and acidic residues" evidence="13">
    <location>
        <begin position="428"/>
        <end position="448"/>
    </location>
</feature>